<evidence type="ECO:0000256" key="1">
    <source>
        <dbReference type="SAM" id="MobiDB-lite"/>
    </source>
</evidence>
<gene>
    <name evidence="2" type="ORF">OSTQU699_LOCUS8732</name>
</gene>
<dbReference type="EMBL" id="CAJHUC010002191">
    <property type="protein sequence ID" value="CAD7703375.1"/>
    <property type="molecule type" value="Genomic_DNA"/>
</dbReference>
<evidence type="ECO:0000313" key="2">
    <source>
        <dbReference type="EMBL" id="CAD7703375.1"/>
    </source>
</evidence>
<dbReference type="AlphaFoldDB" id="A0A8S1JCV5"/>
<keyword evidence="3" id="KW-1185">Reference proteome</keyword>
<proteinExistence type="predicted"/>
<feature type="region of interest" description="Disordered" evidence="1">
    <location>
        <begin position="23"/>
        <end position="76"/>
    </location>
</feature>
<sequence>MFGGRDRDSTFGDCWWLDMSEVDRLPLPSPRGGEMQQGTSPVDRSSPLPAPAARISTPTTPQPIARAPLETSGSYPGIQAGLSTAASNSAPTSANNLAALHSSLDEDAVAAMMVANTAAELERLRASFGMERVERRPMLRSEPSQATPPAAMVDASLADYGRRSQPQASSGQNPTAVALGRQCLAHCPAGQLRLGDVWLLLADYKRLVGQMDILQAWREPRGGGTTPGRFSQLGAEGVRLGDLEAILAEYQKLVKVP</sequence>
<protein>
    <submittedName>
        <fullName evidence="2">Uncharacterized protein</fullName>
    </submittedName>
</protein>
<reference evidence="2" key="1">
    <citation type="submission" date="2020-12" db="EMBL/GenBank/DDBJ databases">
        <authorList>
            <person name="Iha C."/>
        </authorList>
    </citation>
    <scope>NUCLEOTIDE SEQUENCE</scope>
</reference>
<organism evidence="2 3">
    <name type="scientific">Ostreobium quekettii</name>
    <dbReference type="NCBI Taxonomy" id="121088"/>
    <lineage>
        <taxon>Eukaryota</taxon>
        <taxon>Viridiplantae</taxon>
        <taxon>Chlorophyta</taxon>
        <taxon>core chlorophytes</taxon>
        <taxon>Ulvophyceae</taxon>
        <taxon>TCBD clade</taxon>
        <taxon>Bryopsidales</taxon>
        <taxon>Ostreobineae</taxon>
        <taxon>Ostreobiaceae</taxon>
        <taxon>Ostreobium</taxon>
    </lineage>
</organism>
<name>A0A8S1JCV5_9CHLO</name>
<evidence type="ECO:0000313" key="3">
    <source>
        <dbReference type="Proteomes" id="UP000708148"/>
    </source>
</evidence>
<accession>A0A8S1JCV5</accession>
<comment type="caution">
    <text evidence="2">The sequence shown here is derived from an EMBL/GenBank/DDBJ whole genome shotgun (WGS) entry which is preliminary data.</text>
</comment>
<dbReference type="Proteomes" id="UP000708148">
    <property type="component" value="Unassembled WGS sequence"/>
</dbReference>